<dbReference type="Proteomes" id="UP000320095">
    <property type="component" value="Unassembled WGS sequence"/>
</dbReference>
<accession>A0A502DK62</accession>
<feature type="transmembrane region" description="Helical" evidence="6">
    <location>
        <begin position="278"/>
        <end position="300"/>
    </location>
</feature>
<dbReference type="GO" id="GO:0015499">
    <property type="term" value="F:formate transmembrane transporter activity"/>
    <property type="evidence" value="ECO:0007669"/>
    <property type="project" value="TreeGrafter"/>
</dbReference>
<dbReference type="AlphaFoldDB" id="A0A502DK62"/>
<gene>
    <name evidence="7" type="ORF">EAH80_29825</name>
</gene>
<name>A0A502DK62_9MYCO</name>
<evidence type="ECO:0000256" key="3">
    <source>
        <dbReference type="ARBA" id="ARBA00022989"/>
    </source>
</evidence>
<feature type="transmembrane region" description="Helical" evidence="6">
    <location>
        <begin position="114"/>
        <end position="132"/>
    </location>
</feature>
<evidence type="ECO:0000256" key="1">
    <source>
        <dbReference type="ARBA" id="ARBA00004141"/>
    </source>
</evidence>
<evidence type="ECO:0000256" key="6">
    <source>
        <dbReference type="SAM" id="Phobius"/>
    </source>
</evidence>
<keyword evidence="2 6" id="KW-0812">Transmembrane</keyword>
<dbReference type="PANTHER" id="PTHR30520:SF2">
    <property type="entry name" value="INNER MEMBRANE PROTEIN YFDC"/>
    <property type="match status" value="1"/>
</dbReference>
<comment type="caution">
    <text evidence="7">The sequence shown here is derived from an EMBL/GenBank/DDBJ whole genome shotgun (WGS) entry which is preliminary data.</text>
</comment>
<dbReference type="InterPro" id="IPR023271">
    <property type="entry name" value="Aquaporin-like"/>
</dbReference>
<feature type="transmembrane region" description="Helical" evidence="6">
    <location>
        <begin position="161"/>
        <end position="183"/>
    </location>
</feature>
<dbReference type="Gene3D" id="1.20.1080.10">
    <property type="entry name" value="Glycerol uptake facilitator protein"/>
    <property type="match status" value="1"/>
</dbReference>
<dbReference type="OrthoDB" id="3374311at2"/>
<evidence type="ECO:0000256" key="5">
    <source>
        <dbReference type="SAM" id="MobiDB-lite"/>
    </source>
</evidence>
<keyword evidence="3 6" id="KW-1133">Transmembrane helix</keyword>
<reference evidence="7 8" key="1">
    <citation type="journal article" date="2019" name="Environ. Microbiol.">
        <title>Species interactions and distinct microbial communities in high Arctic permafrost affected cryosols are associated with the CH4 and CO2 gas fluxes.</title>
        <authorList>
            <person name="Altshuler I."/>
            <person name="Hamel J."/>
            <person name="Turney S."/>
            <person name="Magnuson E."/>
            <person name="Levesque R."/>
            <person name="Greer C."/>
            <person name="Whyte L.G."/>
        </authorList>
    </citation>
    <scope>NUCLEOTIDE SEQUENCE [LARGE SCALE GENOMIC DNA]</scope>
    <source>
        <strain evidence="7 8">S5.20</strain>
    </source>
</reference>
<dbReference type="GO" id="GO:0005886">
    <property type="term" value="C:plasma membrane"/>
    <property type="evidence" value="ECO:0007669"/>
    <property type="project" value="TreeGrafter"/>
</dbReference>
<organism evidence="7 8">
    <name type="scientific">Mycolicibacterium hodleri</name>
    <dbReference type="NCBI Taxonomy" id="49897"/>
    <lineage>
        <taxon>Bacteria</taxon>
        <taxon>Bacillati</taxon>
        <taxon>Actinomycetota</taxon>
        <taxon>Actinomycetes</taxon>
        <taxon>Mycobacteriales</taxon>
        <taxon>Mycobacteriaceae</taxon>
        <taxon>Mycolicibacterium</taxon>
    </lineage>
</organism>
<feature type="transmembrane region" description="Helical" evidence="6">
    <location>
        <begin position="87"/>
        <end position="108"/>
    </location>
</feature>
<keyword evidence="4 6" id="KW-0472">Membrane</keyword>
<feature type="region of interest" description="Disordered" evidence="5">
    <location>
        <begin position="1"/>
        <end position="62"/>
    </location>
</feature>
<dbReference type="InterPro" id="IPR000292">
    <property type="entry name" value="For/NO2_transpt"/>
</dbReference>
<evidence type="ECO:0000313" key="8">
    <source>
        <dbReference type="Proteomes" id="UP000320095"/>
    </source>
</evidence>
<feature type="transmembrane region" description="Helical" evidence="6">
    <location>
        <begin position="203"/>
        <end position="224"/>
    </location>
</feature>
<feature type="transmembrane region" description="Helical" evidence="6">
    <location>
        <begin position="236"/>
        <end position="266"/>
    </location>
</feature>
<sequence length="313" mass="33088">MPVRARRSTAHRATAGRPGRSSPRLGHRGLGSRDGRGRQVISSAEDGSADGVHPDVQPDLEQRVEEDTFDRAVDEGRQRLGRSWVQLLTTGFLGGFDVGVGVLALLLVQQLTHNPLMSGLAFSAGFISLTLARSELFTENFLVPVTAVVAKEGTPRALYRLWGTTLATNLVAGWLLSALLMAAFPSLGDTAIETAGHYIELGITWHAFALAVVGGMLITVMTYLQHSTESDGVRLVPAVIIGTVVSIGHVNHAVVASLMCFAALVAGAPFGYADWAGMAALAIVGNMLGGLGLVTVLRLLQVPHKVIEAREDG</sequence>
<dbReference type="PANTHER" id="PTHR30520">
    <property type="entry name" value="FORMATE TRANSPORTER-RELATED"/>
    <property type="match status" value="1"/>
</dbReference>
<evidence type="ECO:0000313" key="7">
    <source>
        <dbReference type="EMBL" id="TPG25613.1"/>
    </source>
</evidence>
<keyword evidence="8" id="KW-1185">Reference proteome</keyword>
<feature type="compositionally biased region" description="Basic residues" evidence="5">
    <location>
        <begin position="1"/>
        <end position="10"/>
    </location>
</feature>
<evidence type="ECO:0000256" key="2">
    <source>
        <dbReference type="ARBA" id="ARBA00022692"/>
    </source>
</evidence>
<dbReference type="EMBL" id="RCZG01000025">
    <property type="protein sequence ID" value="TPG25613.1"/>
    <property type="molecule type" value="Genomic_DNA"/>
</dbReference>
<comment type="subcellular location">
    <subcellularLocation>
        <location evidence="1">Membrane</location>
        <topology evidence="1">Multi-pass membrane protein</topology>
    </subcellularLocation>
</comment>
<dbReference type="Pfam" id="PF01226">
    <property type="entry name" value="Form_Nir_trans"/>
    <property type="match status" value="1"/>
</dbReference>
<proteinExistence type="predicted"/>
<protein>
    <submittedName>
        <fullName evidence="7">Formate/nitrite transporter family protein</fullName>
    </submittedName>
</protein>
<evidence type="ECO:0000256" key="4">
    <source>
        <dbReference type="ARBA" id="ARBA00023136"/>
    </source>
</evidence>